<gene>
    <name evidence="2" type="ORF">GRX66_08440</name>
</gene>
<sequence length="83" mass="9240">MSVEYPRTLGALRATVWTLAALLALSLLAVGTVAVLAELKGTWHWMIHLESTIRYVGLFVQYLLVVLVPASIAFAVARWRWST</sequence>
<name>A0A6B0SJE1_9EURY</name>
<evidence type="ECO:0000313" key="3">
    <source>
        <dbReference type="Proteomes" id="UP000471521"/>
    </source>
</evidence>
<evidence type="ECO:0000256" key="1">
    <source>
        <dbReference type="SAM" id="Phobius"/>
    </source>
</evidence>
<dbReference type="RefSeq" id="WP_233745374.1">
    <property type="nucleotide sequence ID" value="NZ_WUUU01000053.1"/>
</dbReference>
<comment type="caution">
    <text evidence="2">The sequence shown here is derived from an EMBL/GenBank/DDBJ whole genome shotgun (WGS) entry which is preliminary data.</text>
</comment>
<keyword evidence="1" id="KW-1133">Transmembrane helix</keyword>
<accession>A0A6B0SJE1</accession>
<reference evidence="2 3" key="1">
    <citation type="submission" date="2019-12" db="EMBL/GenBank/DDBJ databases">
        <title>Isolation and characterization of three novel carbon monoxide-oxidizing members of Halobacteria from salione crusts and soils.</title>
        <authorList>
            <person name="Myers M.R."/>
            <person name="King G.M."/>
        </authorList>
    </citation>
    <scope>NUCLEOTIDE SEQUENCE [LARGE SCALE GENOMIC DNA]</scope>
    <source>
        <strain evidence="2 3">PCN9</strain>
    </source>
</reference>
<keyword evidence="1" id="KW-0472">Membrane</keyword>
<proteinExistence type="predicted"/>
<protein>
    <submittedName>
        <fullName evidence="2">Uncharacterized protein</fullName>
    </submittedName>
</protein>
<evidence type="ECO:0000313" key="2">
    <source>
        <dbReference type="EMBL" id="MXR20636.1"/>
    </source>
</evidence>
<dbReference type="Proteomes" id="UP000471521">
    <property type="component" value="Unassembled WGS sequence"/>
</dbReference>
<keyword evidence="1" id="KW-0812">Transmembrane</keyword>
<feature type="transmembrane region" description="Helical" evidence="1">
    <location>
        <begin position="53"/>
        <end position="77"/>
    </location>
</feature>
<dbReference type="AlphaFoldDB" id="A0A6B0SJE1"/>
<organism evidence="2 3">
    <name type="scientific">Halobacterium bonnevillei</name>
    <dbReference type="NCBI Taxonomy" id="2692200"/>
    <lineage>
        <taxon>Archaea</taxon>
        <taxon>Methanobacteriati</taxon>
        <taxon>Methanobacteriota</taxon>
        <taxon>Stenosarchaea group</taxon>
        <taxon>Halobacteria</taxon>
        <taxon>Halobacteriales</taxon>
        <taxon>Halobacteriaceae</taxon>
        <taxon>Halobacterium</taxon>
    </lineage>
</organism>
<keyword evidence="3" id="KW-1185">Reference proteome</keyword>
<dbReference type="EMBL" id="WUUU01000053">
    <property type="protein sequence ID" value="MXR20636.1"/>
    <property type="molecule type" value="Genomic_DNA"/>
</dbReference>